<dbReference type="InParanoid" id="A0A1D3D8A2"/>
<sequence>MEHVGLTSNLVVCSADPGAALSKGKTATPASVRSSNQNKKKNSISGSWGNYGMTLVFVVAVLSAALFYCVPHLYFQEGRVVLQAALLHAASSNLSLVFCFLCFFFGCLGSILYNSHLVHNCRLERFVLALVRKQRMQQQGLYKRQYKDPQQHNQPESQQLVAEQKQKPQGQSEECCPCESEGSKVGVLFVTAHPDDESMFFSPTLSLFAANKEAFEVFVLCLSNGGSAGLGAVRSLELHAAADFFGVPRNNFVCLDTETLKDSWSPWPPEAVCQEVKKFICKNRNIQVIFSFDRDGVSSHPNHISVHQGLRLFSQELVNSMPQHELPHTDKKKTKNEKELRHEREQLRPLPPVFLFALQSHTLLRKYCGILSIIPATVAANHQGVDVATCLTPLAAFKYATSHFYSTFWECGLIALSLFGSVSSSSYSPGNPPAQTPTF</sequence>
<comment type="caution">
    <text evidence="5">The sequence shown here is derived from an EMBL/GenBank/DDBJ whole genome shotgun (WGS) entry which is preliminary data.</text>
</comment>
<feature type="region of interest" description="Disordered" evidence="3">
    <location>
        <begin position="20"/>
        <end position="42"/>
    </location>
</feature>
<organism evidence="5 6">
    <name type="scientific">Cyclospora cayetanensis</name>
    <dbReference type="NCBI Taxonomy" id="88456"/>
    <lineage>
        <taxon>Eukaryota</taxon>
        <taxon>Sar</taxon>
        <taxon>Alveolata</taxon>
        <taxon>Apicomplexa</taxon>
        <taxon>Conoidasida</taxon>
        <taxon>Coccidia</taxon>
        <taxon>Eucoccidiorida</taxon>
        <taxon>Eimeriorina</taxon>
        <taxon>Eimeriidae</taxon>
        <taxon>Cyclospora</taxon>
    </lineage>
</organism>
<dbReference type="VEuPathDB" id="ToxoDB:cyc_05359"/>
<dbReference type="GO" id="GO:0005783">
    <property type="term" value="C:endoplasmic reticulum"/>
    <property type="evidence" value="ECO:0007669"/>
    <property type="project" value="TreeGrafter"/>
</dbReference>
<keyword evidence="6" id="KW-1185">Reference proteome</keyword>
<dbReference type="Pfam" id="PF02585">
    <property type="entry name" value="PIG-L"/>
    <property type="match status" value="1"/>
</dbReference>
<comment type="similarity">
    <text evidence="1">Belongs to the PIGL family.</text>
</comment>
<dbReference type="EC" id="3.5.1.89" evidence="2"/>
<evidence type="ECO:0000256" key="4">
    <source>
        <dbReference type="SAM" id="Phobius"/>
    </source>
</evidence>
<feature type="compositionally biased region" description="Polar residues" evidence="3">
    <location>
        <begin position="151"/>
        <end position="161"/>
    </location>
</feature>
<keyword evidence="4" id="KW-0812">Transmembrane</keyword>
<proteinExistence type="inferred from homology"/>
<evidence type="ECO:0000256" key="2">
    <source>
        <dbReference type="ARBA" id="ARBA00012176"/>
    </source>
</evidence>
<feature type="transmembrane region" description="Helical" evidence="4">
    <location>
        <begin position="48"/>
        <end position="74"/>
    </location>
</feature>
<feature type="region of interest" description="Disordered" evidence="3">
    <location>
        <begin position="324"/>
        <end position="343"/>
    </location>
</feature>
<dbReference type="UniPathway" id="UPA00196"/>
<dbReference type="Proteomes" id="UP000095192">
    <property type="component" value="Unassembled WGS sequence"/>
</dbReference>
<gene>
    <name evidence="5" type="ORF">cyc_05359</name>
</gene>
<protein>
    <recommendedName>
        <fullName evidence="2">N-acetylglucosaminylphosphatidylinositol deacetylase</fullName>
        <ecNumber evidence="2">3.5.1.89</ecNumber>
    </recommendedName>
</protein>
<dbReference type="EMBL" id="JROU02000324">
    <property type="protein sequence ID" value="OEH79648.1"/>
    <property type="molecule type" value="Genomic_DNA"/>
</dbReference>
<name>A0A1D3D8A2_9EIME</name>
<feature type="region of interest" description="Disordered" evidence="3">
    <location>
        <begin position="145"/>
        <end position="164"/>
    </location>
</feature>
<reference evidence="5 6" key="1">
    <citation type="journal article" date="2016" name="BMC Genomics">
        <title>Comparative genomics reveals Cyclospora cayetanensis possesses coccidia-like metabolism and invasion components but unique surface antigens.</title>
        <authorList>
            <person name="Liu S."/>
            <person name="Wang L."/>
            <person name="Zheng H."/>
            <person name="Xu Z."/>
            <person name="Roellig D.M."/>
            <person name="Li N."/>
            <person name="Frace M.A."/>
            <person name="Tang K."/>
            <person name="Arrowood M.J."/>
            <person name="Moss D.M."/>
            <person name="Zhang L."/>
            <person name="Feng Y."/>
            <person name="Xiao L."/>
        </authorList>
    </citation>
    <scope>NUCLEOTIDE SEQUENCE [LARGE SCALE GENOMIC DNA]</scope>
    <source>
        <strain evidence="5 6">CHN_HEN01</strain>
    </source>
</reference>
<dbReference type="AlphaFoldDB" id="A0A1D3D8A2"/>
<dbReference type="SUPFAM" id="SSF102588">
    <property type="entry name" value="LmbE-like"/>
    <property type="match status" value="1"/>
</dbReference>
<dbReference type="GO" id="GO:0000225">
    <property type="term" value="F:N-acetylglucosaminylphosphatidylinositol deacetylase activity"/>
    <property type="evidence" value="ECO:0007669"/>
    <property type="project" value="UniProtKB-EC"/>
</dbReference>
<feature type="transmembrane region" description="Helical" evidence="4">
    <location>
        <begin position="94"/>
        <end position="113"/>
    </location>
</feature>
<dbReference type="VEuPathDB" id="ToxoDB:LOC34621723"/>
<dbReference type="PANTHER" id="PTHR12993:SF11">
    <property type="entry name" value="N-ACETYLGLUCOSAMINYL-PHOSPHATIDYLINOSITOL DE-N-ACETYLASE"/>
    <property type="match status" value="1"/>
</dbReference>
<dbReference type="InterPro" id="IPR003737">
    <property type="entry name" value="GlcNAc_PI_deacetylase-related"/>
</dbReference>
<keyword evidence="4" id="KW-0472">Membrane</keyword>
<feature type="compositionally biased region" description="Low complexity" evidence="3">
    <location>
        <begin position="31"/>
        <end position="42"/>
    </location>
</feature>
<keyword evidence="4" id="KW-1133">Transmembrane helix</keyword>
<dbReference type="InterPro" id="IPR024078">
    <property type="entry name" value="LmbE-like_dom_sf"/>
</dbReference>
<dbReference type="PANTHER" id="PTHR12993">
    <property type="entry name" value="N-ACETYLGLUCOSAMINYL-PHOSPHATIDYLINOSITOL DE-N-ACETYLASE-RELATED"/>
    <property type="match status" value="1"/>
</dbReference>
<dbReference type="GO" id="GO:0006506">
    <property type="term" value="P:GPI anchor biosynthetic process"/>
    <property type="evidence" value="ECO:0007669"/>
    <property type="project" value="UniProtKB-UniPathway"/>
</dbReference>
<evidence type="ECO:0000313" key="5">
    <source>
        <dbReference type="EMBL" id="OEH79648.1"/>
    </source>
</evidence>
<dbReference type="GO" id="GO:0016020">
    <property type="term" value="C:membrane"/>
    <property type="evidence" value="ECO:0007669"/>
    <property type="project" value="GOC"/>
</dbReference>
<accession>A0A1D3D8A2</accession>
<evidence type="ECO:0000256" key="1">
    <source>
        <dbReference type="ARBA" id="ARBA00006066"/>
    </source>
</evidence>
<evidence type="ECO:0000313" key="6">
    <source>
        <dbReference type="Proteomes" id="UP000095192"/>
    </source>
</evidence>
<evidence type="ECO:0000256" key="3">
    <source>
        <dbReference type="SAM" id="MobiDB-lite"/>
    </source>
</evidence>
<dbReference type="Gene3D" id="3.40.50.10320">
    <property type="entry name" value="LmbE-like"/>
    <property type="match status" value="1"/>
</dbReference>